<reference evidence="1" key="1">
    <citation type="submission" date="2019-04" db="EMBL/GenBank/DDBJ databases">
        <title>Microbes associate with the intestines of laboratory mice.</title>
        <authorList>
            <person name="Navarre W."/>
            <person name="Wong E."/>
            <person name="Huang K."/>
            <person name="Tropini C."/>
            <person name="Ng K."/>
            <person name="Yu B."/>
        </authorList>
    </citation>
    <scope>NUCLEOTIDE SEQUENCE</scope>
    <source>
        <strain evidence="1">NM01_1-7b</strain>
    </source>
</reference>
<keyword evidence="2" id="KW-1185">Reference proteome</keyword>
<gene>
    <name evidence="1" type="ORF">E5329_24805</name>
</gene>
<evidence type="ECO:0000313" key="1">
    <source>
        <dbReference type="EMBL" id="TGY89487.1"/>
    </source>
</evidence>
<proteinExistence type="predicted"/>
<accession>A0AC61RQK9</accession>
<protein>
    <submittedName>
        <fullName evidence="1">HAMP domain-containing histidine kinase</fullName>
    </submittedName>
</protein>
<organism evidence="1 2">
    <name type="scientific">Petralouisia muris</name>
    <dbReference type="NCBI Taxonomy" id="3032872"/>
    <lineage>
        <taxon>Bacteria</taxon>
        <taxon>Bacillati</taxon>
        <taxon>Bacillota</taxon>
        <taxon>Clostridia</taxon>
        <taxon>Lachnospirales</taxon>
        <taxon>Lachnospiraceae</taxon>
        <taxon>Petralouisia</taxon>
    </lineage>
</organism>
<keyword evidence="1" id="KW-0418">Kinase</keyword>
<dbReference type="Proteomes" id="UP000304953">
    <property type="component" value="Unassembled WGS sequence"/>
</dbReference>
<comment type="caution">
    <text evidence="1">The sequence shown here is derived from an EMBL/GenBank/DDBJ whole genome shotgun (WGS) entry which is preliminary data.</text>
</comment>
<keyword evidence="1" id="KW-0808">Transferase</keyword>
<name>A0AC61RQK9_9FIRM</name>
<evidence type="ECO:0000313" key="2">
    <source>
        <dbReference type="Proteomes" id="UP000304953"/>
    </source>
</evidence>
<dbReference type="EMBL" id="SRYA01000088">
    <property type="protein sequence ID" value="TGY89487.1"/>
    <property type="molecule type" value="Genomic_DNA"/>
</dbReference>
<sequence length="359" mass="40948">MNKKEKIYNLYSVRKKTMILSKLAGGMLVLFYLVTEDLPMSRNASFWIWFTLLIAVIIGVDCLLGRLISKPLHKINDTAKQMAELDFSAHCDIQTKDEFGELSKSLNTMSSNLQEALDKLEAANSQLEKDVAHERILLHERRELVDRLSHEMKTPLGLIRAYTEGLDGEIDSEKRQQYMNAILDAIERMDDLIISLLDLSALESGVAKLAKERFDFIELVETVAGRLLLDTPETNYVFHYELPEDKVFILADRQRMEQVVNNLIGNAKKYADTNGEIRLSVICGQERLCFSIFNQCKPIPVDELTKLWGKFYRRQNQSSKGSGLGLAIVAQVLSIYNVPYGARCVEHGVEFFFEFPIVK</sequence>